<organism evidence="1 2">
    <name type="scientific">Chromobacterium fluminis</name>
    <dbReference type="NCBI Taxonomy" id="3044269"/>
    <lineage>
        <taxon>Bacteria</taxon>
        <taxon>Pseudomonadati</taxon>
        <taxon>Pseudomonadota</taxon>
        <taxon>Betaproteobacteria</taxon>
        <taxon>Neisseriales</taxon>
        <taxon>Chromobacteriaceae</taxon>
        <taxon>Chromobacterium</taxon>
    </lineage>
</organism>
<proteinExistence type="predicted"/>
<dbReference type="Proteomes" id="UP001515641">
    <property type="component" value="Unassembled WGS sequence"/>
</dbReference>
<accession>A0ABX0L674</accession>
<dbReference type="GO" id="GO:0016874">
    <property type="term" value="F:ligase activity"/>
    <property type="evidence" value="ECO:0007669"/>
    <property type="project" value="UniProtKB-KW"/>
</dbReference>
<dbReference type="EMBL" id="JAAOMA010000008">
    <property type="protein sequence ID" value="NHR05076.1"/>
    <property type="molecule type" value="Genomic_DNA"/>
</dbReference>
<gene>
    <name evidence="1" type="ORF">HA052_07670</name>
</gene>
<dbReference type="Gene3D" id="3.40.50.12780">
    <property type="entry name" value="N-terminal domain of ligase-like"/>
    <property type="match status" value="1"/>
</dbReference>
<keyword evidence="2" id="KW-1185">Reference proteome</keyword>
<sequence>MKAATEAGLRRLVEHARAHSPFFAELYRELPADWTLSDLPLIEPADYWRQCQPLENWPVLSGPLADGHVFKTGGSTSEGKLSVFRRDEWQAFVRAFGQGLGRQLLPGDRVANLFFAGDLYTSLLFIHGALSHSPAPVVEFPFTCNVEDAALADAIDTLDINVLAGVPVQLVRFASWLQQAGRTLPGVRCLLYGGESLFAEQLALLGRVFPNARIGSIGCASVDAGLIGAAGPDCAQGEHRVFDADTIVEIIDEASGLPITEPDRKGLLVVSNLQRRLMPVIRYPTGDLACWREPAGRPERKFALQGRASRGHRVRVCTLSLFPDELDPLLRGQDGVLAWQLLVGRRDGVDTLSLRVASEYAPAPAAEPLRQLLLEAQPALAELCSQGLLHLDAAYCAPEAMLTHPRSGKLMRVVDQRRYDEVAA</sequence>
<evidence type="ECO:0000313" key="2">
    <source>
        <dbReference type="Proteomes" id="UP001515641"/>
    </source>
</evidence>
<keyword evidence="1" id="KW-0436">Ligase</keyword>
<dbReference type="RefSeq" id="WP_166451469.1">
    <property type="nucleotide sequence ID" value="NZ_JAAOMA010000008.1"/>
</dbReference>
<evidence type="ECO:0000313" key="1">
    <source>
        <dbReference type="EMBL" id="NHR05076.1"/>
    </source>
</evidence>
<dbReference type="PANTHER" id="PTHR43845">
    <property type="entry name" value="BLR5969 PROTEIN"/>
    <property type="match status" value="1"/>
</dbReference>
<dbReference type="InterPro" id="IPR042099">
    <property type="entry name" value="ANL_N_sf"/>
</dbReference>
<comment type="caution">
    <text evidence="1">The sequence shown here is derived from an EMBL/GenBank/DDBJ whole genome shotgun (WGS) entry which is preliminary data.</text>
</comment>
<name>A0ABX0L674_9NEIS</name>
<protein>
    <submittedName>
        <fullName evidence="1">Phenylacetate--CoA ligase family protein</fullName>
    </submittedName>
</protein>
<dbReference type="SUPFAM" id="SSF56801">
    <property type="entry name" value="Acetyl-CoA synthetase-like"/>
    <property type="match status" value="1"/>
</dbReference>
<reference evidence="1 2" key="1">
    <citation type="submission" date="2020-03" db="EMBL/GenBank/DDBJ databases">
        <title>Draft genome sequence of environmentally isolated cultures.</title>
        <authorList>
            <person name="Wilson H.S."/>
            <person name="De Leon M.E."/>
        </authorList>
    </citation>
    <scope>NUCLEOTIDE SEQUENCE [LARGE SCALE GENOMIC DNA]</scope>
    <source>
        <strain evidence="1 2">HSC-31F16</strain>
    </source>
</reference>
<dbReference type="PANTHER" id="PTHR43845:SF1">
    <property type="entry name" value="BLR5969 PROTEIN"/>
    <property type="match status" value="1"/>
</dbReference>